<dbReference type="PANTHER" id="PTHR48183">
    <property type="entry name" value="PROTEIN, PUTATIVE-RELATED"/>
    <property type="match status" value="1"/>
</dbReference>
<keyword evidence="1" id="KW-1133">Transmembrane helix</keyword>
<evidence type="ECO:0000313" key="2">
    <source>
        <dbReference type="Proteomes" id="UP000087766"/>
    </source>
</evidence>
<evidence type="ECO:0000313" key="3">
    <source>
        <dbReference type="RefSeq" id="XP_014512911.2"/>
    </source>
</evidence>
<dbReference type="KEGG" id="vra:106771445"/>
<dbReference type="OrthoDB" id="724715at2759"/>
<protein>
    <submittedName>
        <fullName evidence="3">Uncharacterized protein LOC106771445</fullName>
    </submittedName>
</protein>
<keyword evidence="2" id="KW-1185">Reference proteome</keyword>
<gene>
    <name evidence="3" type="primary">LOC106771445</name>
</gene>
<dbReference type="Proteomes" id="UP000087766">
    <property type="component" value="Chromosome 8"/>
</dbReference>
<dbReference type="RefSeq" id="XP_014512911.2">
    <property type="nucleotide sequence ID" value="XM_014657425.2"/>
</dbReference>
<dbReference type="PANTHER" id="PTHR48183:SF1">
    <property type="entry name" value="PROTEIN, PUTATIVE-RELATED"/>
    <property type="match status" value="1"/>
</dbReference>
<organism evidence="2 3">
    <name type="scientific">Vigna radiata var. radiata</name>
    <name type="common">Mung bean</name>
    <name type="synonym">Phaseolus aureus</name>
    <dbReference type="NCBI Taxonomy" id="3916"/>
    <lineage>
        <taxon>Eukaryota</taxon>
        <taxon>Viridiplantae</taxon>
        <taxon>Streptophyta</taxon>
        <taxon>Embryophyta</taxon>
        <taxon>Tracheophyta</taxon>
        <taxon>Spermatophyta</taxon>
        <taxon>Magnoliopsida</taxon>
        <taxon>eudicotyledons</taxon>
        <taxon>Gunneridae</taxon>
        <taxon>Pentapetalae</taxon>
        <taxon>rosids</taxon>
        <taxon>fabids</taxon>
        <taxon>Fabales</taxon>
        <taxon>Fabaceae</taxon>
        <taxon>Papilionoideae</taxon>
        <taxon>50 kb inversion clade</taxon>
        <taxon>NPAAA clade</taxon>
        <taxon>indigoferoid/millettioid clade</taxon>
        <taxon>Phaseoleae</taxon>
        <taxon>Vigna</taxon>
    </lineage>
</organism>
<evidence type="ECO:0000256" key="1">
    <source>
        <dbReference type="SAM" id="Phobius"/>
    </source>
</evidence>
<proteinExistence type="predicted"/>
<feature type="transmembrane region" description="Helical" evidence="1">
    <location>
        <begin position="16"/>
        <end position="36"/>
    </location>
</feature>
<accession>A0A1S3V3I3</accession>
<reference evidence="3" key="2">
    <citation type="submission" date="2025-08" db="UniProtKB">
        <authorList>
            <consortium name="RefSeq"/>
        </authorList>
    </citation>
    <scope>IDENTIFICATION</scope>
    <source>
        <tissue evidence="3">Leaf</tissue>
    </source>
</reference>
<sequence>IEIRMELKNVVKDKKFWMASFIIAWAAALQGHMMWLQRQNSFKEKFGNPQDHPQNPN</sequence>
<dbReference type="AlphaFoldDB" id="A0A1S3V3I3"/>
<keyword evidence="1" id="KW-0472">Membrane</keyword>
<feature type="non-terminal residue" evidence="3">
    <location>
        <position position="1"/>
    </location>
</feature>
<dbReference type="GeneID" id="106771445"/>
<reference evidence="2" key="1">
    <citation type="journal article" date="2014" name="Nat. Commun.">
        <title>Genome sequence of mungbean and insights into evolution within Vigna species.</title>
        <authorList>
            <person name="Kang Y.J."/>
            <person name="Kim S.K."/>
            <person name="Kim M.Y."/>
            <person name="Lestari P."/>
            <person name="Kim K.H."/>
            <person name="Ha B.K."/>
            <person name="Jun T.H."/>
            <person name="Hwang W.J."/>
            <person name="Lee T."/>
            <person name="Lee J."/>
            <person name="Shim S."/>
            <person name="Yoon M.Y."/>
            <person name="Jang Y.E."/>
            <person name="Han K.S."/>
            <person name="Taeprayoon P."/>
            <person name="Yoon N."/>
            <person name="Somta P."/>
            <person name="Tanya P."/>
            <person name="Kim K.S."/>
            <person name="Gwag J.G."/>
            <person name="Moon J.K."/>
            <person name="Lee Y.H."/>
            <person name="Park B.S."/>
            <person name="Bombarely A."/>
            <person name="Doyle J.J."/>
            <person name="Jackson S.A."/>
            <person name="Schafleitner R."/>
            <person name="Srinives P."/>
            <person name="Varshney R.K."/>
            <person name="Lee S.H."/>
        </authorList>
    </citation>
    <scope>NUCLEOTIDE SEQUENCE [LARGE SCALE GENOMIC DNA]</scope>
    <source>
        <strain evidence="2">cv. VC1973A</strain>
    </source>
</reference>
<keyword evidence="1" id="KW-0812">Transmembrane</keyword>
<name>A0A1S3V3I3_VIGRR</name>
<dbReference type="STRING" id="3916.A0A1S3V3I3"/>